<dbReference type="InterPro" id="IPR000821">
    <property type="entry name" value="Ala_racemase"/>
</dbReference>
<proteinExistence type="predicted"/>
<evidence type="ECO:0000313" key="7">
    <source>
        <dbReference type="Proteomes" id="UP000034290"/>
    </source>
</evidence>
<dbReference type="GO" id="GO:0030632">
    <property type="term" value="P:D-alanine biosynthetic process"/>
    <property type="evidence" value="ECO:0007669"/>
    <property type="project" value="TreeGrafter"/>
</dbReference>
<gene>
    <name evidence="6" type="ORF">UY81_C0077G0001</name>
</gene>
<dbReference type="GO" id="GO:0008784">
    <property type="term" value="F:alanine racemase activity"/>
    <property type="evidence" value="ECO:0007669"/>
    <property type="project" value="InterPro"/>
</dbReference>
<sequence length="78" mass="8567">MSHTWVEISASALKHNVASIRDLIGEERKLIAVVKANAYGHGLAQVAEVIEEAVDYFSVATVDEAQTLRRHGIKEPIL</sequence>
<organism evidence="6 7">
    <name type="scientific">Candidatus Giovannonibacteria bacterium GW2011_GWA2_53_7</name>
    <dbReference type="NCBI Taxonomy" id="1618650"/>
    <lineage>
        <taxon>Bacteria</taxon>
        <taxon>Candidatus Giovannoniibacteriota</taxon>
    </lineage>
</organism>
<feature type="non-terminal residue" evidence="6">
    <location>
        <position position="78"/>
    </location>
</feature>
<evidence type="ECO:0000256" key="4">
    <source>
        <dbReference type="PIRSR" id="PIRSR600821-50"/>
    </source>
</evidence>
<dbReference type="Pfam" id="PF01168">
    <property type="entry name" value="Ala_racemase_N"/>
    <property type="match status" value="1"/>
</dbReference>
<keyword evidence="3" id="KW-0413">Isomerase</keyword>
<keyword evidence="2 4" id="KW-0663">Pyridoxal phosphate</keyword>
<dbReference type="Gene3D" id="3.20.20.10">
    <property type="entry name" value="Alanine racemase"/>
    <property type="match status" value="1"/>
</dbReference>
<dbReference type="EMBL" id="LCRM01000077">
    <property type="protein sequence ID" value="KKW34288.1"/>
    <property type="molecule type" value="Genomic_DNA"/>
</dbReference>
<dbReference type="GO" id="GO:0005829">
    <property type="term" value="C:cytosol"/>
    <property type="evidence" value="ECO:0007669"/>
    <property type="project" value="TreeGrafter"/>
</dbReference>
<dbReference type="InterPro" id="IPR001608">
    <property type="entry name" value="Ala_racemase_N"/>
</dbReference>
<dbReference type="PANTHER" id="PTHR30511:SF0">
    <property type="entry name" value="ALANINE RACEMASE, CATABOLIC-RELATED"/>
    <property type="match status" value="1"/>
</dbReference>
<reference evidence="6 7" key="1">
    <citation type="journal article" date="2015" name="Nature">
        <title>rRNA introns, odd ribosomes, and small enigmatic genomes across a large radiation of phyla.</title>
        <authorList>
            <person name="Brown C.T."/>
            <person name="Hug L.A."/>
            <person name="Thomas B.C."/>
            <person name="Sharon I."/>
            <person name="Castelle C.J."/>
            <person name="Singh A."/>
            <person name="Wilkins M.J."/>
            <person name="Williams K.H."/>
            <person name="Banfield J.F."/>
        </authorList>
    </citation>
    <scope>NUCLEOTIDE SEQUENCE [LARGE SCALE GENOMIC DNA]</scope>
</reference>
<evidence type="ECO:0000256" key="3">
    <source>
        <dbReference type="ARBA" id="ARBA00023235"/>
    </source>
</evidence>
<dbReference type="AlphaFoldDB" id="A0A0G1XSS9"/>
<dbReference type="PRINTS" id="PR00992">
    <property type="entry name" value="ALARACEMASE"/>
</dbReference>
<evidence type="ECO:0000259" key="5">
    <source>
        <dbReference type="Pfam" id="PF01168"/>
    </source>
</evidence>
<accession>A0A0G1XSS9</accession>
<dbReference type="SUPFAM" id="SSF51419">
    <property type="entry name" value="PLP-binding barrel"/>
    <property type="match status" value="1"/>
</dbReference>
<dbReference type="PANTHER" id="PTHR30511">
    <property type="entry name" value="ALANINE RACEMASE"/>
    <property type="match status" value="1"/>
</dbReference>
<dbReference type="InterPro" id="IPR020622">
    <property type="entry name" value="Ala_racemase_pyridoxalP-BS"/>
</dbReference>
<evidence type="ECO:0000313" key="6">
    <source>
        <dbReference type="EMBL" id="KKW34288.1"/>
    </source>
</evidence>
<comment type="caution">
    <text evidence="6">The sequence shown here is derived from an EMBL/GenBank/DDBJ whole genome shotgun (WGS) entry which is preliminary data.</text>
</comment>
<dbReference type="InterPro" id="IPR029066">
    <property type="entry name" value="PLP-binding_barrel"/>
</dbReference>
<comment type="cofactor">
    <cofactor evidence="1 4">
        <name>pyridoxal 5'-phosphate</name>
        <dbReference type="ChEBI" id="CHEBI:597326"/>
    </cofactor>
</comment>
<dbReference type="PROSITE" id="PS00395">
    <property type="entry name" value="ALANINE_RACEMASE"/>
    <property type="match status" value="1"/>
</dbReference>
<dbReference type="GO" id="GO:0030170">
    <property type="term" value="F:pyridoxal phosphate binding"/>
    <property type="evidence" value="ECO:0007669"/>
    <property type="project" value="TreeGrafter"/>
</dbReference>
<name>A0A0G1XSS9_9BACT</name>
<feature type="modified residue" description="N6-(pyridoxal phosphate)lysine" evidence="4">
    <location>
        <position position="35"/>
    </location>
</feature>
<evidence type="ECO:0000256" key="1">
    <source>
        <dbReference type="ARBA" id="ARBA00001933"/>
    </source>
</evidence>
<feature type="domain" description="Alanine racemase N-terminal" evidence="5">
    <location>
        <begin position="8"/>
        <end position="78"/>
    </location>
</feature>
<protein>
    <submittedName>
        <fullName evidence="6">Alanine racemase</fullName>
    </submittedName>
</protein>
<dbReference type="Proteomes" id="UP000034290">
    <property type="component" value="Unassembled WGS sequence"/>
</dbReference>
<evidence type="ECO:0000256" key="2">
    <source>
        <dbReference type="ARBA" id="ARBA00022898"/>
    </source>
</evidence>